<feature type="region of interest" description="Disordered" evidence="1">
    <location>
        <begin position="108"/>
        <end position="127"/>
    </location>
</feature>
<keyword evidence="3" id="KW-1185">Reference proteome</keyword>
<organism evidence="2 3">
    <name type="scientific">Methylorubrum aminovorans</name>
    <dbReference type="NCBI Taxonomy" id="269069"/>
    <lineage>
        <taxon>Bacteria</taxon>
        <taxon>Pseudomonadati</taxon>
        <taxon>Pseudomonadota</taxon>
        <taxon>Alphaproteobacteria</taxon>
        <taxon>Hyphomicrobiales</taxon>
        <taxon>Methylobacteriaceae</taxon>
        <taxon>Methylorubrum</taxon>
    </lineage>
</organism>
<sequence length="127" mass="13760">MMRHRAGVNREGQTVRILTVRILGHHLGAPARRRGPSAAGLCLAALLGLSVGAGLGLSPAVAQGEPPIRSAEDAFCRSEARAQVFSAPDPLNLGLREIGRRIWASCMDRTQRKGQAKGQKPRKRRHR</sequence>
<evidence type="ECO:0008006" key="4">
    <source>
        <dbReference type="Google" id="ProtNLM"/>
    </source>
</evidence>
<evidence type="ECO:0000313" key="3">
    <source>
        <dbReference type="Proteomes" id="UP001055039"/>
    </source>
</evidence>
<evidence type="ECO:0000256" key="1">
    <source>
        <dbReference type="SAM" id="MobiDB-lite"/>
    </source>
</evidence>
<protein>
    <recommendedName>
        <fullName evidence="4">3',5'-cyclic-nucleotide phosphodiesterase</fullName>
    </recommendedName>
</protein>
<evidence type="ECO:0000313" key="2">
    <source>
        <dbReference type="EMBL" id="GJE64813.1"/>
    </source>
</evidence>
<feature type="compositionally biased region" description="Basic residues" evidence="1">
    <location>
        <begin position="112"/>
        <end position="127"/>
    </location>
</feature>
<comment type="caution">
    <text evidence="2">The sequence shown here is derived from an EMBL/GenBank/DDBJ whole genome shotgun (WGS) entry which is preliminary data.</text>
</comment>
<dbReference type="EMBL" id="BPRC01000005">
    <property type="protein sequence ID" value="GJE64813.1"/>
    <property type="molecule type" value="Genomic_DNA"/>
</dbReference>
<reference evidence="2" key="2">
    <citation type="submission" date="2021-08" db="EMBL/GenBank/DDBJ databases">
        <authorList>
            <person name="Tani A."/>
            <person name="Ola A."/>
            <person name="Ogura Y."/>
            <person name="Katsura K."/>
            <person name="Hayashi T."/>
        </authorList>
    </citation>
    <scope>NUCLEOTIDE SEQUENCE</scope>
    <source>
        <strain evidence="2">NBRC 15686</strain>
    </source>
</reference>
<name>A0ABQ4UBY5_9HYPH</name>
<dbReference type="Proteomes" id="UP001055039">
    <property type="component" value="Unassembled WGS sequence"/>
</dbReference>
<reference evidence="2" key="1">
    <citation type="journal article" date="2021" name="Front. Microbiol.">
        <title>Comprehensive Comparative Genomics and Phenotyping of Methylobacterium Species.</title>
        <authorList>
            <person name="Alessa O."/>
            <person name="Ogura Y."/>
            <person name="Fujitani Y."/>
            <person name="Takami H."/>
            <person name="Hayashi T."/>
            <person name="Sahin N."/>
            <person name="Tani A."/>
        </authorList>
    </citation>
    <scope>NUCLEOTIDE SEQUENCE</scope>
    <source>
        <strain evidence="2">NBRC 15686</strain>
    </source>
</reference>
<gene>
    <name evidence="2" type="ORF">LNAOJCKE_2020</name>
</gene>
<proteinExistence type="predicted"/>
<accession>A0ABQ4UBY5</accession>